<name>A0A089XAV9_STRGA</name>
<dbReference type="Gene3D" id="3.60.40.10">
    <property type="entry name" value="PPM-type phosphatase domain"/>
    <property type="match status" value="1"/>
</dbReference>
<evidence type="ECO:0000313" key="5">
    <source>
        <dbReference type="Proteomes" id="UP000029482"/>
    </source>
</evidence>
<dbReference type="Proteomes" id="UP000029482">
    <property type="component" value="Chromosome"/>
</dbReference>
<feature type="domain" description="PAS" evidence="3">
    <location>
        <begin position="27"/>
        <end position="79"/>
    </location>
</feature>
<keyword evidence="5" id="KW-1185">Reference proteome</keyword>
<dbReference type="KEGG" id="sgu:SGLAU_25850"/>
<gene>
    <name evidence="4" type="ORF">SGLAU_25850</name>
</gene>
<dbReference type="SMART" id="SM00331">
    <property type="entry name" value="PP2C_SIG"/>
    <property type="match status" value="1"/>
</dbReference>
<feature type="coiled-coil region" evidence="2">
    <location>
        <begin position="145"/>
        <end position="183"/>
    </location>
</feature>
<dbReference type="RefSeq" id="WP_043504817.1">
    <property type="nucleotide sequence ID" value="NZ_CP009438.1"/>
</dbReference>
<dbReference type="AlphaFoldDB" id="A0A089XAV9"/>
<dbReference type="EMBL" id="CP009438">
    <property type="protein sequence ID" value="AIS01108.1"/>
    <property type="molecule type" value="Genomic_DNA"/>
</dbReference>
<keyword evidence="1" id="KW-0378">Hydrolase</keyword>
<dbReference type="PROSITE" id="PS50112">
    <property type="entry name" value="PAS"/>
    <property type="match status" value="1"/>
</dbReference>
<dbReference type="PANTHER" id="PTHR43156">
    <property type="entry name" value="STAGE II SPORULATION PROTEIN E-RELATED"/>
    <property type="match status" value="1"/>
</dbReference>
<dbReference type="SUPFAM" id="SSF55785">
    <property type="entry name" value="PYP-like sensor domain (PAS domain)"/>
    <property type="match status" value="1"/>
</dbReference>
<dbReference type="CDD" id="cd00130">
    <property type="entry name" value="PAS"/>
    <property type="match status" value="1"/>
</dbReference>
<dbReference type="InterPro" id="IPR001932">
    <property type="entry name" value="PPM-type_phosphatase-like_dom"/>
</dbReference>
<dbReference type="SUPFAM" id="SSF81606">
    <property type="entry name" value="PP2C-like"/>
    <property type="match status" value="1"/>
</dbReference>
<dbReference type="InterPro" id="IPR036457">
    <property type="entry name" value="PPM-type-like_dom_sf"/>
</dbReference>
<accession>A0A089XAV9</accession>
<dbReference type="STRING" id="1907.SGLAU_25850"/>
<dbReference type="OrthoDB" id="5241041at2"/>
<dbReference type="GO" id="GO:0016791">
    <property type="term" value="F:phosphatase activity"/>
    <property type="evidence" value="ECO:0007669"/>
    <property type="project" value="TreeGrafter"/>
</dbReference>
<protein>
    <submittedName>
        <fullName evidence="4">Magnesium or manganese-dependent protein phosphatase</fullName>
    </submittedName>
</protein>
<dbReference type="InterPro" id="IPR052016">
    <property type="entry name" value="Bact_Sigma-Reg"/>
</dbReference>
<dbReference type="eggNOG" id="COG2208">
    <property type="taxonomic scope" value="Bacteria"/>
</dbReference>
<sequence length="428" mass="45407">MCRIGQQPEPHGTGDDQWPGAAFAALLEDSAEELYESAPCGYLSTLMDGTVAKINATLLGWLGRKRDEVVGRMRFTDLLTVGGRLYHETHFAPLLRMQGEIGGIALEIRQADGGRMPVLVSSVVKHGSTGEPLLIRTTLFDARDRRAYEQELLRGRRAAEEARRQAEADRARLQEALAVLQQALLPDALPPVPGMETAAHYHTASPDRLGGDFYDVFPIDGKRFGFFLGDVCGKGPQAAAVTSLTRYTLRAAALHDPGPVSVLTTLNKVLHERYTGSGDPRYCTAIFGTVEPDPVTGRVAVHLASGGHPPALVLRGDGTAAFVPTPGGFLVGALPDARFTAAGIVLCPGDTLLLYTDGLTEARTGESRDSLYGDDALLAFATAHAGSGPHALVQALTRLLTGFGDGLDDDTALLALGVPAPDPATNRT</sequence>
<dbReference type="Gene3D" id="3.30.450.20">
    <property type="entry name" value="PAS domain"/>
    <property type="match status" value="1"/>
</dbReference>
<reference evidence="5" key="1">
    <citation type="journal article" date="2015" name="J. Biotechnol.">
        <title>Complete genome sequence of the actinobacterium Streptomyces glaucescens GLA.O (DSM 40922) consisting of a linear chromosome and one linear plasmid.</title>
        <authorList>
            <person name="Ortseifen V."/>
            <person name="Winkler A."/>
            <person name="Albersmeier A."/>
            <person name="Wendler S."/>
            <person name="Puhler A."/>
            <person name="Kalinowski J."/>
            <person name="Ruckert C."/>
        </authorList>
    </citation>
    <scope>NUCLEOTIDE SEQUENCE [LARGE SCALE GENOMIC DNA]</scope>
    <source>
        <strain evidence="5">DSM 40922 / GLA O</strain>
    </source>
</reference>
<proteinExistence type="predicted"/>
<evidence type="ECO:0000313" key="4">
    <source>
        <dbReference type="EMBL" id="AIS01108.1"/>
    </source>
</evidence>
<dbReference type="HOGENOM" id="CLU_672301_0_0_11"/>
<evidence type="ECO:0000256" key="2">
    <source>
        <dbReference type="SAM" id="Coils"/>
    </source>
</evidence>
<dbReference type="InterPro" id="IPR035965">
    <property type="entry name" value="PAS-like_dom_sf"/>
</dbReference>
<dbReference type="InterPro" id="IPR000014">
    <property type="entry name" value="PAS"/>
</dbReference>
<dbReference type="Pfam" id="PF07228">
    <property type="entry name" value="SpoIIE"/>
    <property type="match status" value="1"/>
</dbReference>
<keyword evidence="2" id="KW-0175">Coiled coil</keyword>
<evidence type="ECO:0000259" key="3">
    <source>
        <dbReference type="PROSITE" id="PS50112"/>
    </source>
</evidence>
<organism evidence="4 5">
    <name type="scientific">Streptomyces glaucescens</name>
    <dbReference type="NCBI Taxonomy" id="1907"/>
    <lineage>
        <taxon>Bacteria</taxon>
        <taxon>Bacillati</taxon>
        <taxon>Actinomycetota</taxon>
        <taxon>Actinomycetes</taxon>
        <taxon>Kitasatosporales</taxon>
        <taxon>Streptomycetaceae</taxon>
        <taxon>Streptomyces</taxon>
    </lineage>
</organism>
<dbReference type="PANTHER" id="PTHR43156:SF2">
    <property type="entry name" value="STAGE II SPORULATION PROTEIN E"/>
    <property type="match status" value="1"/>
</dbReference>
<evidence type="ECO:0000256" key="1">
    <source>
        <dbReference type="ARBA" id="ARBA00022801"/>
    </source>
</evidence>